<feature type="transmembrane region" description="Helical" evidence="1">
    <location>
        <begin position="184"/>
        <end position="208"/>
    </location>
</feature>
<dbReference type="Proteomes" id="UP000008068">
    <property type="component" value="Unassembled WGS sequence"/>
</dbReference>
<proteinExistence type="predicted"/>
<keyword evidence="1" id="KW-1133">Transmembrane helix</keyword>
<name>G0M8U3_CAEBE</name>
<sequence length="344" mass="39622">MYLDTPDFLSNALHFLTVLGVPLHIFGSYCILFKTPKNMSTVKWTMFSLHFWCMSLDWSVTILTVPFLLFPAMAGYPLGVLTMLGVRTDLQVYLIVSLLFSDAAIVAIFENRYFQIFARDQNWRRYRIPLLTINYVLSFTFFIPALVTVPEQGPALEEVYRLLPSLPSYVHELPIFVLAVDVKYVVIPIDAMASLMTIESFTFVWLLYKNMSKISETSMLSANTFKLQRKFLKAVYIQVDVYMLNIIIPLLVILASMLSNFYSQAANNLVFIFLACHGLSSTIIMLWAHKPYRTFCGEIFRSDFLVGRSRFSVSIRPKRSIRDESYQRSVANMTGEIHSILPYF</sequence>
<dbReference type="InParanoid" id="G0M8U3"/>
<reference evidence="3" key="1">
    <citation type="submission" date="2011-07" db="EMBL/GenBank/DDBJ databases">
        <authorList>
            <consortium name="Caenorhabditis brenneri Sequencing and Analysis Consortium"/>
            <person name="Wilson R.K."/>
        </authorList>
    </citation>
    <scope>NUCLEOTIDE SEQUENCE [LARGE SCALE GENOMIC DNA]</scope>
    <source>
        <strain evidence="3">PB2801</strain>
    </source>
</reference>
<keyword evidence="3" id="KW-1185">Reference proteome</keyword>
<dbReference type="AlphaFoldDB" id="G0M8U3"/>
<accession>G0M8U3</accession>
<feature type="transmembrane region" description="Helical" evidence="1">
    <location>
        <begin position="12"/>
        <end position="32"/>
    </location>
</feature>
<feature type="transmembrane region" description="Helical" evidence="1">
    <location>
        <begin position="269"/>
        <end position="288"/>
    </location>
</feature>
<keyword evidence="1" id="KW-0472">Membrane</keyword>
<feature type="transmembrane region" description="Helical" evidence="1">
    <location>
        <begin position="44"/>
        <end position="70"/>
    </location>
</feature>
<gene>
    <name evidence="2" type="ORF">CAEBREN_32740</name>
</gene>
<dbReference type="OrthoDB" id="5809728at2759"/>
<feature type="transmembrane region" description="Helical" evidence="1">
    <location>
        <begin position="235"/>
        <end position="257"/>
    </location>
</feature>
<dbReference type="EMBL" id="GL379787">
    <property type="protein sequence ID" value="EGT31153.1"/>
    <property type="molecule type" value="Genomic_DNA"/>
</dbReference>
<dbReference type="PANTHER" id="PTHR22941:SF13">
    <property type="entry name" value="SERPENTINE RECEPTOR, CLASS H"/>
    <property type="match status" value="1"/>
</dbReference>
<dbReference type="PANTHER" id="PTHR22941">
    <property type="entry name" value="SERPENTINE RECEPTOR"/>
    <property type="match status" value="1"/>
</dbReference>
<evidence type="ECO:0008006" key="4">
    <source>
        <dbReference type="Google" id="ProtNLM"/>
    </source>
</evidence>
<keyword evidence="1" id="KW-0812">Transmembrane</keyword>
<protein>
    <recommendedName>
        <fullName evidence="4">Serpentine Receptor, class H</fullName>
    </recommendedName>
</protein>
<feature type="transmembrane region" description="Helical" evidence="1">
    <location>
        <begin position="130"/>
        <end position="149"/>
    </location>
</feature>
<evidence type="ECO:0000313" key="3">
    <source>
        <dbReference type="Proteomes" id="UP000008068"/>
    </source>
</evidence>
<dbReference type="InterPro" id="IPR019422">
    <property type="entry name" value="7TM_GPCR_serpentine_rcpt_Srh"/>
</dbReference>
<feature type="transmembrane region" description="Helical" evidence="1">
    <location>
        <begin position="90"/>
        <end position="109"/>
    </location>
</feature>
<evidence type="ECO:0000313" key="2">
    <source>
        <dbReference type="EMBL" id="EGT31153.1"/>
    </source>
</evidence>
<dbReference type="FunCoup" id="G0M8U3">
    <property type="interactions" value="2"/>
</dbReference>
<dbReference type="Pfam" id="PF10318">
    <property type="entry name" value="7TM_GPCR_Srh"/>
    <property type="match status" value="1"/>
</dbReference>
<dbReference type="STRING" id="135651.G0M8U3"/>
<dbReference type="eggNOG" id="ENOG502SY7B">
    <property type="taxonomic scope" value="Eukaryota"/>
</dbReference>
<dbReference type="InterPro" id="IPR053220">
    <property type="entry name" value="Nematode_rcpt-like_serp_H"/>
</dbReference>
<evidence type="ECO:0000256" key="1">
    <source>
        <dbReference type="SAM" id="Phobius"/>
    </source>
</evidence>
<organism evidence="3">
    <name type="scientific">Caenorhabditis brenneri</name>
    <name type="common">Nematode worm</name>
    <dbReference type="NCBI Taxonomy" id="135651"/>
    <lineage>
        <taxon>Eukaryota</taxon>
        <taxon>Metazoa</taxon>
        <taxon>Ecdysozoa</taxon>
        <taxon>Nematoda</taxon>
        <taxon>Chromadorea</taxon>
        <taxon>Rhabditida</taxon>
        <taxon>Rhabditina</taxon>
        <taxon>Rhabditomorpha</taxon>
        <taxon>Rhabditoidea</taxon>
        <taxon>Rhabditidae</taxon>
        <taxon>Peloderinae</taxon>
        <taxon>Caenorhabditis</taxon>
    </lineage>
</organism>
<dbReference type="HOGENOM" id="CLU_042960_1_1_1"/>